<comment type="similarity">
    <text evidence="7">Belongs to the FOXJ1 family.</text>
</comment>
<evidence type="ECO:0000256" key="1">
    <source>
        <dbReference type="ARBA" id="ARBA00004123"/>
    </source>
</evidence>
<dbReference type="Gene3D" id="1.10.10.10">
    <property type="entry name" value="Winged helix-like DNA-binding domain superfamily/Winged helix DNA-binding domain"/>
    <property type="match status" value="1"/>
</dbReference>
<dbReference type="PROSITE" id="PS50039">
    <property type="entry name" value="FORK_HEAD_3"/>
    <property type="match status" value="1"/>
</dbReference>
<keyword evidence="11" id="KW-1185">Reference proteome</keyword>
<proteinExistence type="inferred from homology"/>
<feature type="compositionally biased region" description="Basic residues" evidence="9">
    <location>
        <begin position="466"/>
        <end position="476"/>
    </location>
</feature>
<dbReference type="GO" id="GO:0000981">
    <property type="term" value="F:DNA-binding transcription factor activity, RNA polymerase II-specific"/>
    <property type="evidence" value="ECO:0007669"/>
    <property type="project" value="TreeGrafter"/>
</dbReference>
<organism evidence="11 12">
    <name type="scientific">Sitophilus oryzae</name>
    <name type="common">Rice weevil</name>
    <name type="synonym">Curculio oryzae</name>
    <dbReference type="NCBI Taxonomy" id="7048"/>
    <lineage>
        <taxon>Eukaryota</taxon>
        <taxon>Metazoa</taxon>
        <taxon>Ecdysozoa</taxon>
        <taxon>Arthropoda</taxon>
        <taxon>Hexapoda</taxon>
        <taxon>Insecta</taxon>
        <taxon>Pterygota</taxon>
        <taxon>Neoptera</taxon>
        <taxon>Endopterygota</taxon>
        <taxon>Coleoptera</taxon>
        <taxon>Polyphaga</taxon>
        <taxon>Cucujiformia</taxon>
        <taxon>Curculionidae</taxon>
        <taxon>Dryophthorinae</taxon>
        <taxon>Sitophilus</taxon>
    </lineage>
</organism>
<feature type="domain" description="Fork-head" evidence="10">
    <location>
        <begin position="360"/>
        <end position="450"/>
    </location>
</feature>
<evidence type="ECO:0000256" key="5">
    <source>
        <dbReference type="ARBA" id="ARBA00023163"/>
    </source>
</evidence>
<evidence type="ECO:0000256" key="6">
    <source>
        <dbReference type="ARBA" id="ARBA00023242"/>
    </source>
</evidence>
<dbReference type="InterPro" id="IPR001766">
    <property type="entry name" value="Fork_head_dom"/>
</dbReference>
<accession>A0A6J2X4H8</accession>
<dbReference type="InterPro" id="IPR036388">
    <property type="entry name" value="WH-like_DNA-bd_sf"/>
</dbReference>
<dbReference type="GO" id="GO:0030030">
    <property type="term" value="P:cell projection organization"/>
    <property type="evidence" value="ECO:0007669"/>
    <property type="project" value="UniProtKB-KW"/>
</dbReference>
<dbReference type="OrthoDB" id="10029558at2759"/>
<gene>
    <name evidence="12" type="primary">LOC115874930</name>
</gene>
<dbReference type="InterPro" id="IPR047512">
    <property type="entry name" value="FH_FOXJ1"/>
</dbReference>
<evidence type="ECO:0000313" key="12">
    <source>
        <dbReference type="RefSeq" id="XP_030746091.1"/>
    </source>
</evidence>
<evidence type="ECO:0000256" key="4">
    <source>
        <dbReference type="ARBA" id="ARBA00023125"/>
    </source>
</evidence>
<dbReference type="PRINTS" id="PR00053">
    <property type="entry name" value="FORKHEAD"/>
</dbReference>
<dbReference type="InParanoid" id="A0A6J2X4H8"/>
<dbReference type="RefSeq" id="XP_030746091.1">
    <property type="nucleotide sequence ID" value="XM_030890231.1"/>
</dbReference>
<protein>
    <submittedName>
        <fullName evidence="12">Uncharacterized protein LOC115874930</fullName>
    </submittedName>
</protein>
<evidence type="ECO:0000256" key="7">
    <source>
        <dbReference type="ARBA" id="ARBA00034770"/>
    </source>
</evidence>
<keyword evidence="3" id="KW-0805">Transcription regulation</keyword>
<dbReference type="FunFam" id="1.10.10.10:FF:000135">
    <property type="entry name" value="forkhead box protein G1"/>
    <property type="match status" value="1"/>
</dbReference>
<feature type="region of interest" description="Disordered" evidence="9">
    <location>
        <begin position="444"/>
        <end position="485"/>
    </location>
</feature>
<sequence>MIPSYQSTVTCKSCKGGVCNNNCEAMDFDDSKETETATRQLEHLNKEFYMEDFHLKHGEYLPDVQNCIEIESTNIIPEHDDEEFEISDNNQPNISAIQEKHNHTLESTHGDSEYSYEVYDEVIINSDKTEESLKLKENGYTNDTDNLINRHFENSINHTEDNSHDEDYTLTNGHIDELANTQNDIDMRILEKSNFYRNNFVIDIKNNNDNVNLVPLNVNLNTLGLVNIKGLSNINIITVNDFALQNDGAQCNSSEESIDLAGMEYDDPETSLKGQPTTTLLSPRSESEIEQNETDLTSLNWLHNITNIMSVPNLPTPPVSPKLKLKSKNSINGNDLKNVPPRSADLTIDITFYKKNGDKKPPFSYATLICMAMGKNGNKMTLNAIYHWIRENFLYYRKAHPSWQNSIRHNLSLNKCFIKQARSKNEPGKGGFWRLDLERLEESRRSKRRSSLTVRTPKNGQNMNLKKTHKKPKRYRPNATPGERKHNILSNISICGATDIENVEEAARASLKSKKFSQYTSKSIQKNRSHKLSESIDDENSGAKTNIENILIPQVNIEDGISTTLNKSEITVPPSMPQAPPITESVAPPIVGEEELTGLLLATNGWDECQLEMLDSILDSL</sequence>
<dbReference type="InterPro" id="IPR030456">
    <property type="entry name" value="TF_fork_head_CS_2"/>
</dbReference>
<name>A0A6J2X4H8_SITOR</name>
<comment type="subcellular location">
    <subcellularLocation>
        <location evidence="1 8">Nucleus</location>
    </subcellularLocation>
</comment>
<dbReference type="Proteomes" id="UP000504635">
    <property type="component" value="Unplaced"/>
</dbReference>
<evidence type="ECO:0000313" key="11">
    <source>
        <dbReference type="Proteomes" id="UP000504635"/>
    </source>
</evidence>
<feature type="region of interest" description="Disordered" evidence="9">
    <location>
        <begin position="266"/>
        <end position="288"/>
    </location>
</feature>
<feature type="compositionally biased region" description="Polar residues" evidence="9">
    <location>
        <begin position="272"/>
        <end position="284"/>
    </location>
</feature>
<keyword evidence="5" id="KW-0804">Transcription</keyword>
<dbReference type="GO" id="GO:0000978">
    <property type="term" value="F:RNA polymerase II cis-regulatory region sequence-specific DNA binding"/>
    <property type="evidence" value="ECO:0007669"/>
    <property type="project" value="TreeGrafter"/>
</dbReference>
<evidence type="ECO:0000256" key="2">
    <source>
        <dbReference type="ARBA" id="ARBA00022794"/>
    </source>
</evidence>
<dbReference type="PANTHER" id="PTHR45881">
    <property type="entry name" value="CHECKPOINT SUPPRESSOR 1-LIKE, ISOFORM A-RELATED"/>
    <property type="match status" value="1"/>
</dbReference>
<keyword evidence="4 8" id="KW-0238">DNA-binding</keyword>
<evidence type="ECO:0000256" key="8">
    <source>
        <dbReference type="PROSITE-ProRule" id="PRU00089"/>
    </source>
</evidence>
<evidence type="ECO:0000256" key="3">
    <source>
        <dbReference type="ARBA" id="ARBA00023015"/>
    </source>
</evidence>
<dbReference type="KEGG" id="soy:115874930"/>
<keyword evidence="2" id="KW-0970">Cilium biogenesis/degradation</keyword>
<feature type="compositionally biased region" description="Polar residues" evidence="9">
    <location>
        <begin position="453"/>
        <end position="465"/>
    </location>
</feature>
<dbReference type="SUPFAM" id="SSF46785">
    <property type="entry name" value="Winged helix' DNA-binding domain"/>
    <property type="match status" value="1"/>
</dbReference>
<dbReference type="Pfam" id="PF00250">
    <property type="entry name" value="Forkhead"/>
    <property type="match status" value="1"/>
</dbReference>
<keyword evidence="6 8" id="KW-0539">Nucleus</keyword>
<dbReference type="AlphaFoldDB" id="A0A6J2X4H8"/>
<dbReference type="GeneID" id="115874930"/>
<evidence type="ECO:0000259" key="10">
    <source>
        <dbReference type="PROSITE" id="PS50039"/>
    </source>
</evidence>
<dbReference type="InterPro" id="IPR018122">
    <property type="entry name" value="TF_fork_head_CS_1"/>
</dbReference>
<dbReference type="PROSITE" id="PS00658">
    <property type="entry name" value="FORK_HEAD_2"/>
    <property type="match status" value="1"/>
</dbReference>
<dbReference type="SMART" id="SM00339">
    <property type="entry name" value="FH"/>
    <property type="match status" value="1"/>
</dbReference>
<evidence type="ECO:0000256" key="9">
    <source>
        <dbReference type="SAM" id="MobiDB-lite"/>
    </source>
</evidence>
<dbReference type="CDD" id="cd20023">
    <property type="entry name" value="FH_FOXJ1"/>
    <property type="match status" value="1"/>
</dbReference>
<dbReference type="InterPro" id="IPR036390">
    <property type="entry name" value="WH_DNA-bd_sf"/>
</dbReference>
<dbReference type="PANTHER" id="PTHR45881:SF1">
    <property type="entry name" value="FORK HEAD PROTEIN HOMOLOG 2"/>
    <property type="match status" value="1"/>
</dbReference>
<feature type="DNA-binding region" description="Fork-head" evidence="8">
    <location>
        <begin position="360"/>
        <end position="450"/>
    </location>
</feature>
<dbReference type="GO" id="GO:0005634">
    <property type="term" value="C:nucleus"/>
    <property type="evidence" value="ECO:0007669"/>
    <property type="project" value="UniProtKB-SubCell"/>
</dbReference>
<dbReference type="PROSITE" id="PS00657">
    <property type="entry name" value="FORK_HEAD_1"/>
    <property type="match status" value="1"/>
</dbReference>
<reference evidence="12" key="1">
    <citation type="submission" date="2025-08" db="UniProtKB">
        <authorList>
            <consortium name="RefSeq"/>
        </authorList>
    </citation>
    <scope>IDENTIFICATION</scope>
    <source>
        <tissue evidence="12">Gonads</tissue>
    </source>
</reference>